<dbReference type="AlphaFoldDB" id="A0AAD9MWB3"/>
<gene>
    <name evidence="1" type="ORF">LSH36_513g00009</name>
</gene>
<proteinExistence type="predicted"/>
<evidence type="ECO:0000313" key="1">
    <source>
        <dbReference type="EMBL" id="KAK2148132.1"/>
    </source>
</evidence>
<reference evidence="1" key="1">
    <citation type="journal article" date="2023" name="Mol. Biol. Evol.">
        <title>Third-Generation Sequencing Reveals the Adaptive Role of the Epigenome in Three Deep-Sea Polychaetes.</title>
        <authorList>
            <person name="Perez M."/>
            <person name="Aroh O."/>
            <person name="Sun Y."/>
            <person name="Lan Y."/>
            <person name="Juniper S.K."/>
            <person name="Young C.R."/>
            <person name="Angers B."/>
            <person name="Qian P.Y."/>
        </authorList>
    </citation>
    <scope>NUCLEOTIDE SEQUENCE</scope>
    <source>
        <strain evidence="1">P08H-3</strain>
    </source>
</reference>
<organism evidence="1 2">
    <name type="scientific">Paralvinella palmiformis</name>
    <dbReference type="NCBI Taxonomy" id="53620"/>
    <lineage>
        <taxon>Eukaryota</taxon>
        <taxon>Metazoa</taxon>
        <taxon>Spiralia</taxon>
        <taxon>Lophotrochozoa</taxon>
        <taxon>Annelida</taxon>
        <taxon>Polychaeta</taxon>
        <taxon>Sedentaria</taxon>
        <taxon>Canalipalpata</taxon>
        <taxon>Terebellida</taxon>
        <taxon>Terebelliformia</taxon>
        <taxon>Alvinellidae</taxon>
        <taxon>Paralvinella</taxon>
    </lineage>
</organism>
<dbReference type="Proteomes" id="UP001208570">
    <property type="component" value="Unassembled WGS sequence"/>
</dbReference>
<accession>A0AAD9MWB3</accession>
<comment type="caution">
    <text evidence="1">The sequence shown here is derived from an EMBL/GenBank/DDBJ whole genome shotgun (WGS) entry which is preliminary data.</text>
</comment>
<keyword evidence="2" id="KW-1185">Reference proteome</keyword>
<name>A0AAD9MWB3_9ANNE</name>
<evidence type="ECO:0000313" key="2">
    <source>
        <dbReference type="Proteomes" id="UP001208570"/>
    </source>
</evidence>
<dbReference type="EMBL" id="JAODUP010000513">
    <property type="protein sequence ID" value="KAK2148132.1"/>
    <property type="molecule type" value="Genomic_DNA"/>
</dbReference>
<sequence>MSFCQKLVSSIIRQRSNCEFAMLRYVTVTSNKKRTDRDSVSEDMHTFAKRVKQQSKVEIIITNKGGQKILLGCFICTKQITVFGASDAPKHLSTANTCGTRLLLSPHPVCLVLGLVNQYKASDDVKLFCGMMDSLALLSVDDLPAGLEFLQENTSDGIEPLLAYFDSTYGSSTYRRVH</sequence>
<protein>
    <submittedName>
        <fullName evidence="1">Uncharacterized protein</fullName>
    </submittedName>
</protein>